<protein>
    <submittedName>
        <fullName evidence="2">Uncharacterized protein</fullName>
    </submittedName>
</protein>
<evidence type="ECO:0000313" key="2">
    <source>
        <dbReference type="EMBL" id="PHX53253.1"/>
    </source>
</evidence>
<dbReference type="AlphaFoldDB" id="A0A2G4EUN6"/>
<accession>A0A2G4EUN6</accession>
<keyword evidence="1" id="KW-0812">Transmembrane</keyword>
<keyword evidence="1" id="KW-1133">Transmembrane helix</keyword>
<evidence type="ECO:0000313" key="3">
    <source>
        <dbReference type="Proteomes" id="UP000226442"/>
    </source>
</evidence>
<feature type="transmembrane region" description="Helical" evidence="1">
    <location>
        <begin position="89"/>
        <end position="113"/>
    </location>
</feature>
<evidence type="ECO:0000256" key="1">
    <source>
        <dbReference type="SAM" id="Phobius"/>
    </source>
</evidence>
<organism evidence="2 3">
    <name type="scientific">Tychonema bourrellyi FEM_GT703</name>
    <dbReference type="NCBI Taxonomy" id="2040638"/>
    <lineage>
        <taxon>Bacteria</taxon>
        <taxon>Bacillati</taxon>
        <taxon>Cyanobacteriota</taxon>
        <taxon>Cyanophyceae</taxon>
        <taxon>Oscillatoriophycideae</taxon>
        <taxon>Oscillatoriales</taxon>
        <taxon>Microcoleaceae</taxon>
        <taxon>Tychonema</taxon>
    </lineage>
</organism>
<dbReference type="Proteomes" id="UP000226442">
    <property type="component" value="Unassembled WGS sequence"/>
</dbReference>
<dbReference type="RefSeq" id="WP_096828342.1">
    <property type="nucleotide sequence ID" value="NZ_NXIB02000229.1"/>
</dbReference>
<dbReference type="EMBL" id="NXIB02000229">
    <property type="protein sequence ID" value="PHX53253.1"/>
    <property type="molecule type" value="Genomic_DNA"/>
</dbReference>
<keyword evidence="1" id="KW-0472">Membrane</keyword>
<proteinExistence type="predicted"/>
<gene>
    <name evidence="2" type="ORF">CP500_022490</name>
</gene>
<reference evidence="2" key="1">
    <citation type="submission" date="2017-10" db="EMBL/GenBank/DDBJ databases">
        <title>Draft genome sequence of the planktic cyanobacteria Tychonema bourrellyi isolated from alpine lentic freshwater.</title>
        <authorList>
            <person name="Tett A."/>
            <person name="Armanini F."/>
            <person name="Asnicar F."/>
            <person name="Boscaini A."/>
            <person name="Pasolli E."/>
            <person name="Zolfo M."/>
            <person name="Donati C."/>
            <person name="Salmaso N."/>
            <person name="Segata N."/>
        </authorList>
    </citation>
    <scope>NUCLEOTIDE SEQUENCE</scope>
    <source>
        <strain evidence="2">FEM_GT703</strain>
    </source>
</reference>
<dbReference type="OrthoDB" id="464679at2"/>
<name>A0A2G4EUN6_9CYAN</name>
<comment type="caution">
    <text evidence="2">The sequence shown here is derived from an EMBL/GenBank/DDBJ whole genome shotgun (WGS) entry which is preliminary data.</text>
</comment>
<sequence length="125" mass="13895">MITVTQAEIEQYRSQLQAYPDALKGLDVLAECEGDLEYAAETIAIESGELQDNLGEEDPNEPSQLEKLAEQLRPHICTQAFKETFNDGFAAAIGLLTPLVGFPILLIFVLIYISRRGLDKFCKDC</sequence>
<keyword evidence="3" id="KW-1185">Reference proteome</keyword>